<keyword evidence="7" id="KW-1185">Reference proteome</keyword>
<evidence type="ECO:0000256" key="1">
    <source>
        <dbReference type="ARBA" id="ARBA00009437"/>
    </source>
</evidence>
<dbReference type="PANTHER" id="PTHR30126">
    <property type="entry name" value="HTH-TYPE TRANSCRIPTIONAL REGULATOR"/>
    <property type="match status" value="1"/>
</dbReference>
<dbReference type="Pfam" id="PF00126">
    <property type="entry name" value="HTH_1"/>
    <property type="match status" value="1"/>
</dbReference>
<organism evidence="6 7">
    <name type="scientific">Caldalkalibacillus horti</name>
    <dbReference type="NCBI Taxonomy" id="77523"/>
    <lineage>
        <taxon>Bacteria</taxon>
        <taxon>Bacillati</taxon>
        <taxon>Bacillota</taxon>
        <taxon>Bacilli</taxon>
        <taxon>Bacillales</taxon>
        <taxon>Bacillaceae</taxon>
        <taxon>Caldalkalibacillus</taxon>
    </lineage>
</organism>
<evidence type="ECO:0000313" key="7">
    <source>
        <dbReference type="Proteomes" id="UP001235840"/>
    </source>
</evidence>
<dbReference type="EMBL" id="JAUSTY010000006">
    <property type="protein sequence ID" value="MDQ0165835.1"/>
    <property type="molecule type" value="Genomic_DNA"/>
</dbReference>
<feature type="domain" description="HTH lysR-type" evidence="5">
    <location>
        <begin position="1"/>
        <end position="59"/>
    </location>
</feature>
<evidence type="ECO:0000313" key="6">
    <source>
        <dbReference type="EMBL" id="MDQ0165835.1"/>
    </source>
</evidence>
<dbReference type="PROSITE" id="PS50931">
    <property type="entry name" value="HTH_LYSR"/>
    <property type="match status" value="1"/>
</dbReference>
<dbReference type="Gene3D" id="1.10.10.10">
    <property type="entry name" value="Winged helix-like DNA-binding domain superfamily/Winged helix DNA-binding domain"/>
    <property type="match status" value="1"/>
</dbReference>
<accession>A0ABT9VXW1</accession>
<keyword evidence="4" id="KW-0804">Transcription</keyword>
<dbReference type="Proteomes" id="UP001235840">
    <property type="component" value="Unassembled WGS sequence"/>
</dbReference>
<reference evidence="6 7" key="1">
    <citation type="submission" date="2023-07" db="EMBL/GenBank/DDBJ databases">
        <title>Genomic Encyclopedia of Type Strains, Phase IV (KMG-IV): sequencing the most valuable type-strain genomes for metagenomic binning, comparative biology and taxonomic classification.</title>
        <authorList>
            <person name="Goeker M."/>
        </authorList>
    </citation>
    <scope>NUCLEOTIDE SEQUENCE [LARGE SCALE GENOMIC DNA]</scope>
    <source>
        <strain evidence="6 7">DSM 12751</strain>
    </source>
</reference>
<name>A0ABT9VXW1_9BACI</name>
<dbReference type="SUPFAM" id="SSF53850">
    <property type="entry name" value="Periplasmic binding protein-like II"/>
    <property type="match status" value="1"/>
</dbReference>
<protein>
    <submittedName>
        <fullName evidence="6">DNA-binding transcriptional LysR family regulator</fullName>
    </submittedName>
</protein>
<dbReference type="Pfam" id="PF03466">
    <property type="entry name" value="LysR_substrate"/>
    <property type="match status" value="1"/>
</dbReference>
<keyword evidence="2" id="KW-0805">Transcription regulation</keyword>
<gene>
    <name evidence="6" type="ORF">J2S11_001736</name>
</gene>
<comment type="caution">
    <text evidence="6">The sequence shown here is derived from an EMBL/GenBank/DDBJ whole genome shotgun (WGS) entry which is preliminary data.</text>
</comment>
<dbReference type="GO" id="GO:0003677">
    <property type="term" value="F:DNA binding"/>
    <property type="evidence" value="ECO:0007669"/>
    <property type="project" value="UniProtKB-KW"/>
</dbReference>
<dbReference type="SUPFAM" id="SSF46785">
    <property type="entry name" value="Winged helix' DNA-binding domain"/>
    <property type="match status" value="1"/>
</dbReference>
<evidence type="ECO:0000256" key="2">
    <source>
        <dbReference type="ARBA" id="ARBA00023015"/>
    </source>
</evidence>
<evidence type="ECO:0000256" key="4">
    <source>
        <dbReference type="ARBA" id="ARBA00023163"/>
    </source>
</evidence>
<dbReference type="InterPro" id="IPR000847">
    <property type="entry name" value="LysR_HTH_N"/>
</dbReference>
<sequence>MNLQQLKVFVLACKEKKLKTVAERLDVKQPTVSFHLNRLEEECGVPLFKSSSNRIVELTPEGQALYPYALQMTILAEELEYHIAHFQEKQKGQLRIGSTYTPATYLLPEYLASFKSKHNQIQLSLEVKPAHSILDRLKNYELDLGIISYSHLNDSLILAEELFEDQLVLLLHPKNPLAKKDKIELSDIKKQWFVMHEEGSMSRTLIEDWTTQHNMKLQTLMEVSATETMKEAVKQNIGVAIVSERCSLQEIKRGEVVIKKLPAFKQERFIYMIRHKERVQSPISQSFTKGCVDFFSKYQS</sequence>
<evidence type="ECO:0000256" key="3">
    <source>
        <dbReference type="ARBA" id="ARBA00023125"/>
    </source>
</evidence>
<dbReference type="InterPro" id="IPR036390">
    <property type="entry name" value="WH_DNA-bd_sf"/>
</dbReference>
<dbReference type="InterPro" id="IPR036388">
    <property type="entry name" value="WH-like_DNA-bd_sf"/>
</dbReference>
<keyword evidence="3 6" id="KW-0238">DNA-binding</keyword>
<dbReference type="PANTHER" id="PTHR30126:SF39">
    <property type="entry name" value="HTH-TYPE TRANSCRIPTIONAL REGULATOR CYSL"/>
    <property type="match status" value="1"/>
</dbReference>
<dbReference type="InterPro" id="IPR005119">
    <property type="entry name" value="LysR_subst-bd"/>
</dbReference>
<comment type="similarity">
    <text evidence="1">Belongs to the LysR transcriptional regulatory family.</text>
</comment>
<proteinExistence type="inferred from homology"/>
<dbReference type="RefSeq" id="WP_307393449.1">
    <property type="nucleotide sequence ID" value="NZ_BAAADK010000032.1"/>
</dbReference>
<evidence type="ECO:0000259" key="5">
    <source>
        <dbReference type="PROSITE" id="PS50931"/>
    </source>
</evidence>
<dbReference type="Gene3D" id="3.40.190.290">
    <property type="match status" value="1"/>
</dbReference>